<feature type="compositionally biased region" description="Polar residues" evidence="1">
    <location>
        <begin position="1"/>
        <end position="13"/>
    </location>
</feature>
<organism evidence="2 3">
    <name type="scientific">Brassica carinata</name>
    <name type="common">Ethiopian mustard</name>
    <name type="synonym">Abyssinian cabbage</name>
    <dbReference type="NCBI Taxonomy" id="52824"/>
    <lineage>
        <taxon>Eukaryota</taxon>
        <taxon>Viridiplantae</taxon>
        <taxon>Streptophyta</taxon>
        <taxon>Embryophyta</taxon>
        <taxon>Tracheophyta</taxon>
        <taxon>Spermatophyta</taxon>
        <taxon>Magnoliopsida</taxon>
        <taxon>eudicotyledons</taxon>
        <taxon>Gunneridae</taxon>
        <taxon>Pentapetalae</taxon>
        <taxon>rosids</taxon>
        <taxon>malvids</taxon>
        <taxon>Brassicales</taxon>
        <taxon>Brassicaceae</taxon>
        <taxon>Brassiceae</taxon>
        <taxon>Brassica</taxon>
    </lineage>
</organism>
<name>A0A8X7S6Q9_BRACI</name>
<sequence length="350" mass="38890">MPVSFNHPQTSRSVSHHPPSLPHLVGRSTLTPCVCGIPLFSRASVPVLCYLLRTSSSWNLLTRSSSTNSRFDGPLRDSEKTRCTALPLCLAEGPIYSGGPISPCSEAHRLSLDGRLSISAVCSISDVAFLSFPLFPTKRHKVGPRVSPKWTWTARLTDFASPKTRYPNQRIKVLNLLKIKVLGLACLIRFSGGFTGAFSLRIMTYYLFKKILLVHTPRRFPLHPSSSLEEMTFLSCFLPMEEDVYSDLLPSISSSFITDCLSCVAVCTGPEDTTKITMCYLAGEGWPSTSHYVTKFQMSDAIGKASSTHPSLVLNTLSSSFEDLSFLIWFDICVCDILRRKYILEIKCKL</sequence>
<evidence type="ECO:0000313" key="2">
    <source>
        <dbReference type="EMBL" id="KAG2300363.1"/>
    </source>
</evidence>
<evidence type="ECO:0000256" key="1">
    <source>
        <dbReference type="SAM" id="MobiDB-lite"/>
    </source>
</evidence>
<feature type="region of interest" description="Disordered" evidence="1">
    <location>
        <begin position="1"/>
        <end position="21"/>
    </location>
</feature>
<proteinExistence type="predicted"/>
<accession>A0A8X7S6Q9</accession>
<evidence type="ECO:0000313" key="3">
    <source>
        <dbReference type="Proteomes" id="UP000886595"/>
    </source>
</evidence>
<reference evidence="2 3" key="1">
    <citation type="submission" date="2020-02" db="EMBL/GenBank/DDBJ databases">
        <authorList>
            <person name="Ma Q."/>
            <person name="Huang Y."/>
            <person name="Song X."/>
            <person name="Pei D."/>
        </authorList>
    </citation>
    <scope>NUCLEOTIDE SEQUENCE [LARGE SCALE GENOMIC DNA]</scope>
    <source>
        <strain evidence="2">Sxm20200214</strain>
        <tissue evidence="2">Leaf</tissue>
    </source>
</reference>
<dbReference type="EMBL" id="JAAMPC010000008">
    <property type="protein sequence ID" value="KAG2300363.1"/>
    <property type="molecule type" value="Genomic_DNA"/>
</dbReference>
<dbReference type="Proteomes" id="UP000886595">
    <property type="component" value="Unassembled WGS sequence"/>
</dbReference>
<comment type="caution">
    <text evidence="2">The sequence shown here is derived from an EMBL/GenBank/DDBJ whole genome shotgun (WGS) entry which is preliminary data.</text>
</comment>
<protein>
    <submittedName>
        <fullName evidence="2">Uncharacterized protein</fullName>
    </submittedName>
</protein>
<keyword evidence="3" id="KW-1185">Reference proteome</keyword>
<gene>
    <name evidence="2" type="ORF">Bca52824_036835</name>
</gene>
<dbReference type="AlphaFoldDB" id="A0A8X7S6Q9"/>